<comment type="caution">
    <text evidence="1">The sequence shown here is derived from an EMBL/GenBank/DDBJ whole genome shotgun (WGS) entry which is preliminary data.</text>
</comment>
<dbReference type="Proteomes" id="UP001566132">
    <property type="component" value="Unassembled WGS sequence"/>
</dbReference>
<dbReference type="AlphaFoldDB" id="A0ABD1F8J2"/>
<dbReference type="EMBL" id="JBDJPC010000002">
    <property type="protein sequence ID" value="KAL1513915.1"/>
    <property type="molecule type" value="Genomic_DNA"/>
</dbReference>
<evidence type="ECO:0000313" key="1">
    <source>
        <dbReference type="EMBL" id="KAL1513915.1"/>
    </source>
</evidence>
<sequence length="190" mass="21419">MSTKSYWIHLIVISATLGIAKSASFVKAVVLAGLGLAGLWMIHTLAQDFTGIVQNGFGVGKQLLNTNNNGEQEQPDIKLFKRSINSNAEPVFIDWDMVIKRDPASCARSFICQLAASEEEDLIYEEKVILNLTRIAAVDDAHMFANKQLEEALNHGQLLKDYPKRCMKIYKFCPYTRKMMTFLIQIFGKK</sequence>
<protein>
    <submittedName>
        <fullName evidence="1">Uncharacterized protein</fullName>
    </submittedName>
</protein>
<keyword evidence="2" id="KW-1185">Reference proteome</keyword>
<reference evidence="1 2" key="1">
    <citation type="submission" date="2024-05" db="EMBL/GenBank/DDBJ databases">
        <title>Genetic variation in Jamaican populations of the coffee berry borer (Hypothenemus hampei).</title>
        <authorList>
            <person name="Errbii M."/>
            <person name="Myrie A."/>
        </authorList>
    </citation>
    <scope>NUCLEOTIDE SEQUENCE [LARGE SCALE GENOMIC DNA]</scope>
    <source>
        <strain evidence="1">JA-Hopewell-2020-01-JO</strain>
        <tissue evidence="1">Whole body</tissue>
    </source>
</reference>
<organism evidence="1 2">
    <name type="scientific">Hypothenemus hampei</name>
    <name type="common">Coffee berry borer</name>
    <dbReference type="NCBI Taxonomy" id="57062"/>
    <lineage>
        <taxon>Eukaryota</taxon>
        <taxon>Metazoa</taxon>
        <taxon>Ecdysozoa</taxon>
        <taxon>Arthropoda</taxon>
        <taxon>Hexapoda</taxon>
        <taxon>Insecta</taxon>
        <taxon>Pterygota</taxon>
        <taxon>Neoptera</taxon>
        <taxon>Endopterygota</taxon>
        <taxon>Coleoptera</taxon>
        <taxon>Polyphaga</taxon>
        <taxon>Cucujiformia</taxon>
        <taxon>Curculionidae</taxon>
        <taxon>Scolytinae</taxon>
        <taxon>Hypothenemus</taxon>
    </lineage>
</organism>
<accession>A0ABD1F8J2</accession>
<evidence type="ECO:0000313" key="2">
    <source>
        <dbReference type="Proteomes" id="UP001566132"/>
    </source>
</evidence>
<gene>
    <name evidence="1" type="ORF">ABEB36_003253</name>
</gene>
<name>A0ABD1F8J2_HYPHA</name>
<proteinExistence type="predicted"/>